<dbReference type="EMBL" id="MN738773">
    <property type="protein sequence ID" value="QHS84156.1"/>
    <property type="molecule type" value="Genomic_DNA"/>
</dbReference>
<organism evidence="2">
    <name type="scientific">viral metagenome</name>
    <dbReference type="NCBI Taxonomy" id="1070528"/>
    <lineage>
        <taxon>unclassified sequences</taxon>
        <taxon>metagenomes</taxon>
        <taxon>organismal metagenomes</taxon>
    </lineage>
</organism>
<protein>
    <submittedName>
        <fullName evidence="2">Uncharacterized protein</fullName>
    </submittedName>
</protein>
<feature type="compositionally biased region" description="Polar residues" evidence="1">
    <location>
        <begin position="400"/>
        <end position="410"/>
    </location>
</feature>
<dbReference type="AlphaFoldDB" id="A0A6C0AX99"/>
<proteinExistence type="predicted"/>
<reference evidence="2" key="1">
    <citation type="journal article" date="2020" name="Nature">
        <title>Giant virus diversity and host interactions through global metagenomics.</title>
        <authorList>
            <person name="Schulz F."/>
            <person name="Roux S."/>
            <person name="Paez-Espino D."/>
            <person name="Jungbluth S."/>
            <person name="Walsh D.A."/>
            <person name="Denef V.J."/>
            <person name="McMahon K.D."/>
            <person name="Konstantinidis K.T."/>
            <person name="Eloe-Fadrosh E.A."/>
            <person name="Kyrpides N.C."/>
            <person name="Woyke T."/>
        </authorList>
    </citation>
    <scope>NUCLEOTIDE SEQUENCE</scope>
    <source>
        <strain evidence="2">GVMAG-S-ERX555965-48</strain>
    </source>
</reference>
<name>A0A6C0AX99_9ZZZZ</name>
<feature type="region of interest" description="Disordered" evidence="1">
    <location>
        <begin position="314"/>
        <end position="410"/>
    </location>
</feature>
<feature type="compositionally biased region" description="Basic and acidic residues" evidence="1">
    <location>
        <begin position="314"/>
        <end position="398"/>
    </location>
</feature>
<evidence type="ECO:0000256" key="1">
    <source>
        <dbReference type="SAM" id="MobiDB-lite"/>
    </source>
</evidence>
<sequence length="410" mass="48874">MNDNYWKESKLEFRKIFDVINEVYKTSNSIIKYVENLDKMYKNLLNYKTNDKNLLYFGLNTFYFQIRFLQSQYEDSKRQFVFLLNHLYADYYKLYKLIIYHVESGSDENLKQKINIEPTFPVYDDLSPYTQYKESDIISLHDFILKILEIIDIENDEFAKSNSINDLQNNHSNGIPIANFIHGLTHEQSIMDEYINLYKHYLEFFQNFYNDECVTYKIKLENLFQHIKDHAPLDSNPLLKKICKISDCSNKTYLNTEYCNMHYKIYKSSSSSDEDEEDIIYTLDKVIDNKEYLKKEEEKIKLDRQEIFIEQEAEEKAKKDAEEKAKKDAEEKAKQEDELKATQEAETKSTQEAETKAKKEAETKAKQEAELKAKKQSEEKSKQEAEEKTKQEANEKTKQVLNNIRKQNMK</sequence>
<accession>A0A6C0AX99</accession>
<evidence type="ECO:0000313" key="2">
    <source>
        <dbReference type="EMBL" id="QHS84156.1"/>
    </source>
</evidence>